<gene>
    <name evidence="1" type="ORF">SAMN02194393_02735</name>
</gene>
<dbReference type="SUPFAM" id="SSF51182">
    <property type="entry name" value="RmlC-like cupins"/>
    <property type="match status" value="1"/>
</dbReference>
<evidence type="ECO:0000313" key="2">
    <source>
        <dbReference type="Proteomes" id="UP000190285"/>
    </source>
</evidence>
<dbReference type="InterPro" id="IPR011051">
    <property type="entry name" value="RmlC_Cupin_sf"/>
</dbReference>
<dbReference type="AlphaFoldDB" id="A0A1T5LBT0"/>
<protein>
    <submittedName>
        <fullName evidence="1">Uncharacterized protein conserved in bacteria</fullName>
    </submittedName>
</protein>
<proteinExistence type="predicted"/>
<dbReference type="Gene3D" id="2.60.120.10">
    <property type="entry name" value="Jelly Rolls"/>
    <property type="match status" value="1"/>
</dbReference>
<dbReference type="Pfam" id="PF05962">
    <property type="entry name" value="HutD"/>
    <property type="match status" value="1"/>
</dbReference>
<accession>A0A1T5LBT0</accession>
<dbReference type="PANTHER" id="PTHR37943">
    <property type="entry name" value="PROTEIN VES"/>
    <property type="match status" value="1"/>
</dbReference>
<dbReference type="InterPro" id="IPR014710">
    <property type="entry name" value="RmlC-like_jellyroll"/>
</dbReference>
<reference evidence="2" key="1">
    <citation type="submission" date="2017-02" db="EMBL/GenBank/DDBJ databases">
        <authorList>
            <person name="Varghese N."/>
            <person name="Submissions S."/>
        </authorList>
    </citation>
    <scope>NUCLEOTIDE SEQUENCE [LARGE SCALE GENOMIC DNA]</scope>
    <source>
        <strain evidence="2">M1</strain>
    </source>
</reference>
<dbReference type="PANTHER" id="PTHR37943:SF1">
    <property type="entry name" value="PROTEIN VES"/>
    <property type="match status" value="1"/>
</dbReference>
<dbReference type="STRING" id="36842.SAMN02194393_02735"/>
<dbReference type="InterPro" id="IPR010282">
    <property type="entry name" value="Uncharacterised_HutD/Ves"/>
</dbReference>
<dbReference type="RefSeq" id="WP_079492298.1">
    <property type="nucleotide sequence ID" value="NZ_FUZT01000006.1"/>
</dbReference>
<evidence type="ECO:0000313" key="1">
    <source>
        <dbReference type="EMBL" id="SKC73496.1"/>
    </source>
</evidence>
<keyword evidence="2" id="KW-1185">Reference proteome</keyword>
<sequence length="205" mass="23608">MSYEIELIRKDQLEVSKWSGGTTTQLAIFPKDAIYSEHNFKWRLSSAKVEVEESVFTSLPNINRIIMIIEGELILEHEGHHRSILKSFNQDHFSGSWKTKSFGKVIDFNLMMNEGCEGELEAIHLEKEQSNMISFDNKKEFSQNVQAIYCVNGQIKIKISADDMITLYEGDIVLITPKNDFSDLDFKVYNEKNRKADLIIASISY</sequence>
<dbReference type="EMBL" id="FUZT01000006">
    <property type="protein sequence ID" value="SKC73496.1"/>
    <property type="molecule type" value="Genomic_DNA"/>
</dbReference>
<dbReference type="Proteomes" id="UP000190285">
    <property type="component" value="Unassembled WGS sequence"/>
</dbReference>
<name>A0A1T5LBT0_9FIRM</name>
<organism evidence="1 2">
    <name type="scientific">Maledivibacter halophilus</name>
    <dbReference type="NCBI Taxonomy" id="36842"/>
    <lineage>
        <taxon>Bacteria</taxon>
        <taxon>Bacillati</taxon>
        <taxon>Bacillota</taxon>
        <taxon>Clostridia</taxon>
        <taxon>Peptostreptococcales</taxon>
        <taxon>Caminicellaceae</taxon>
        <taxon>Maledivibacter</taxon>
    </lineage>
</organism>